<evidence type="ECO:0000256" key="3">
    <source>
        <dbReference type="ARBA" id="ARBA00022723"/>
    </source>
</evidence>
<evidence type="ECO:0000313" key="11">
    <source>
        <dbReference type="EMBL" id="GAB1287358.1"/>
    </source>
</evidence>
<gene>
    <name evidence="11" type="ORF">APTSU1_000258800</name>
</gene>
<dbReference type="Pfam" id="PF00096">
    <property type="entry name" value="zf-C2H2"/>
    <property type="match status" value="3"/>
</dbReference>
<dbReference type="CDD" id="cd07765">
    <property type="entry name" value="KRAB_A-box"/>
    <property type="match status" value="1"/>
</dbReference>
<dbReference type="PROSITE" id="PS01030">
    <property type="entry name" value="RNA_POL_M_15KD"/>
    <property type="match status" value="1"/>
</dbReference>
<keyword evidence="4" id="KW-0677">Repeat</keyword>
<protein>
    <submittedName>
        <fullName evidence="11">Zinc finger protein 997</fullName>
    </submittedName>
</protein>
<keyword evidence="6" id="KW-0862">Zinc</keyword>
<comment type="similarity">
    <text evidence="2">Belongs to the archaeal RpoM/eukaryotic RPA12/RPB9/RPC11 RNA polymerase family.</text>
</comment>
<dbReference type="PROSITE" id="PS50157">
    <property type="entry name" value="ZINC_FINGER_C2H2_2"/>
    <property type="match status" value="6"/>
</dbReference>
<dbReference type="SMART" id="SM00661">
    <property type="entry name" value="RPOL9"/>
    <property type="match status" value="1"/>
</dbReference>
<evidence type="ECO:0000256" key="5">
    <source>
        <dbReference type="ARBA" id="ARBA00022771"/>
    </source>
</evidence>
<dbReference type="SUPFAM" id="SSF57667">
    <property type="entry name" value="beta-beta-alpha zinc fingers"/>
    <property type="match status" value="3"/>
</dbReference>
<proteinExistence type="inferred from homology"/>
<feature type="domain" description="KRAB" evidence="10">
    <location>
        <begin position="107"/>
        <end position="190"/>
    </location>
</feature>
<evidence type="ECO:0000256" key="2">
    <source>
        <dbReference type="ARBA" id="ARBA00008925"/>
    </source>
</evidence>
<dbReference type="SMART" id="SM00349">
    <property type="entry name" value="KRAB"/>
    <property type="match status" value="1"/>
</dbReference>
<feature type="domain" description="C2H2-type" evidence="9">
    <location>
        <begin position="318"/>
        <end position="345"/>
    </location>
</feature>
<dbReference type="Gene3D" id="3.30.160.60">
    <property type="entry name" value="Classic Zinc Finger"/>
    <property type="match status" value="6"/>
</dbReference>
<keyword evidence="3" id="KW-0479">Metal-binding</keyword>
<dbReference type="InterPro" id="IPR001529">
    <property type="entry name" value="Zn_ribbon_RPB9"/>
</dbReference>
<dbReference type="Proteomes" id="UP001623349">
    <property type="component" value="Unassembled WGS sequence"/>
</dbReference>
<dbReference type="InterPro" id="IPR036236">
    <property type="entry name" value="Znf_C2H2_sf"/>
</dbReference>
<feature type="domain" description="C2H2-type" evidence="9">
    <location>
        <begin position="206"/>
        <end position="233"/>
    </location>
</feature>
<evidence type="ECO:0000256" key="8">
    <source>
        <dbReference type="PROSITE-ProRule" id="PRU00042"/>
    </source>
</evidence>
<dbReference type="InterPro" id="IPR036051">
    <property type="entry name" value="KRAB_dom_sf"/>
</dbReference>
<sequence>MLLFCPGCGNGLIVEEGQRCHRFACNTCPYVHNITRKVTNRKYPKLKEVDDVLGGAAAWENVDSTAGCPPWIKLNRSLEAVGVQYSFVGLLYGADGKKERSWSSDAVTFEDVHVTFTGEEWNLLDPSQKNLYKDVMLETYLNLKTIGYNWEEHHLEEHFQSSRRHERHVRSHIGEKHYECNQCGKTFARSSHLQRHKRTHTGEKPYECNQCGKAFADHSNLQTHKRTHTGEKPYECNLCGKAFVQRSTLQYHKRTHTGEKPYKCDQCGKTFAGHSYLRYHKRIHTGEKPHECNQCGKAFARTSYLQYHKRTHTGEKPYGCNRCGKAFADYSNLKRHKQTHSGEKPY</sequence>
<dbReference type="PANTHER" id="PTHR23234:SF10">
    <property type="entry name" value="RIKEN CDNA 6720489N17 GENE-RELATED"/>
    <property type="match status" value="1"/>
</dbReference>
<dbReference type="PROSITE" id="PS50805">
    <property type="entry name" value="KRAB"/>
    <property type="match status" value="1"/>
</dbReference>
<dbReference type="PANTHER" id="PTHR23234">
    <property type="entry name" value="ZNF44 PROTEIN"/>
    <property type="match status" value="1"/>
</dbReference>
<keyword evidence="5 8" id="KW-0863">Zinc-finger</keyword>
<evidence type="ECO:0000256" key="6">
    <source>
        <dbReference type="ARBA" id="ARBA00022833"/>
    </source>
</evidence>
<feature type="domain" description="C2H2-type" evidence="9">
    <location>
        <begin position="262"/>
        <end position="289"/>
    </location>
</feature>
<evidence type="ECO:0000313" key="12">
    <source>
        <dbReference type="Proteomes" id="UP001623349"/>
    </source>
</evidence>
<dbReference type="InterPro" id="IPR019761">
    <property type="entry name" value="DNA-dir_RNA_pol-M_15_CS"/>
</dbReference>
<dbReference type="SMART" id="SM00355">
    <property type="entry name" value="ZnF_C2H2"/>
    <property type="match status" value="6"/>
</dbReference>
<dbReference type="EMBL" id="BAAFST010000002">
    <property type="protein sequence ID" value="GAB1287358.1"/>
    <property type="molecule type" value="Genomic_DNA"/>
</dbReference>
<evidence type="ECO:0000259" key="10">
    <source>
        <dbReference type="PROSITE" id="PS50805"/>
    </source>
</evidence>
<name>A0ABQ0EJS1_APOSI</name>
<dbReference type="Pfam" id="PF02150">
    <property type="entry name" value="Zn_ribbon_RPB9"/>
    <property type="match status" value="1"/>
</dbReference>
<evidence type="ECO:0000256" key="1">
    <source>
        <dbReference type="ARBA" id="ARBA00004123"/>
    </source>
</evidence>
<dbReference type="Pfam" id="PF13465">
    <property type="entry name" value="zf-H2C2_2"/>
    <property type="match status" value="2"/>
</dbReference>
<evidence type="ECO:0000256" key="4">
    <source>
        <dbReference type="ARBA" id="ARBA00022737"/>
    </source>
</evidence>
<keyword evidence="12" id="KW-1185">Reference proteome</keyword>
<reference evidence="11 12" key="1">
    <citation type="submission" date="2024-08" db="EMBL/GenBank/DDBJ databases">
        <title>The draft genome of Apodemus speciosus.</title>
        <authorList>
            <person name="Nabeshima K."/>
            <person name="Suzuki S."/>
            <person name="Onuma M."/>
        </authorList>
    </citation>
    <scope>NUCLEOTIDE SEQUENCE [LARGE SCALE GENOMIC DNA]</scope>
    <source>
        <strain evidence="11">IB14-021</strain>
    </source>
</reference>
<organism evidence="11 12">
    <name type="scientific">Apodemus speciosus</name>
    <name type="common">Large Japanese field mouse</name>
    <dbReference type="NCBI Taxonomy" id="105296"/>
    <lineage>
        <taxon>Eukaryota</taxon>
        <taxon>Metazoa</taxon>
        <taxon>Chordata</taxon>
        <taxon>Craniata</taxon>
        <taxon>Vertebrata</taxon>
        <taxon>Euteleostomi</taxon>
        <taxon>Mammalia</taxon>
        <taxon>Eutheria</taxon>
        <taxon>Euarchontoglires</taxon>
        <taxon>Glires</taxon>
        <taxon>Rodentia</taxon>
        <taxon>Myomorpha</taxon>
        <taxon>Muroidea</taxon>
        <taxon>Muridae</taxon>
        <taxon>Murinae</taxon>
        <taxon>Apodemus</taxon>
    </lineage>
</organism>
<evidence type="ECO:0000256" key="7">
    <source>
        <dbReference type="ARBA" id="ARBA00023163"/>
    </source>
</evidence>
<feature type="domain" description="C2H2-type" evidence="9">
    <location>
        <begin position="178"/>
        <end position="205"/>
    </location>
</feature>
<evidence type="ECO:0000259" key="9">
    <source>
        <dbReference type="PROSITE" id="PS50157"/>
    </source>
</evidence>
<dbReference type="Pfam" id="PF01352">
    <property type="entry name" value="KRAB"/>
    <property type="match status" value="1"/>
</dbReference>
<dbReference type="PROSITE" id="PS00028">
    <property type="entry name" value="ZINC_FINGER_C2H2_1"/>
    <property type="match status" value="6"/>
</dbReference>
<comment type="subcellular location">
    <subcellularLocation>
        <location evidence="1">Nucleus</location>
    </subcellularLocation>
</comment>
<feature type="domain" description="C2H2-type" evidence="9">
    <location>
        <begin position="290"/>
        <end position="317"/>
    </location>
</feature>
<comment type="caution">
    <text evidence="11">The sequence shown here is derived from an EMBL/GenBank/DDBJ whole genome shotgun (WGS) entry which is preliminary data.</text>
</comment>
<dbReference type="InterPro" id="IPR050758">
    <property type="entry name" value="Znf_C2H2-type"/>
</dbReference>
<dbReference type="InterPro" id="IPR001909">
    <property type="entry name" value="KRAB"/>
</dbReference>
<dbReference type="SUPFAM" id="SSF109640">
    <property type="entry name" value="KRAB domain (Kruppel-associated box)"/>
    <property type="match status" value="1"/>
</dbReference>
<accession>A0ABQ0EJS1</accession>
<dbReference type="InterPro" id="IPR013087">
    <property type="entry name" value="Znf_C2H2_type"/>
</dbReference>
<keyword evidence="7" id="KW-0804">Transcription</keyword>
<dbReference type="Gene3D" id="6.10.140.140">
    <property type="match status" value="1"/>
</dbReference>
<feature type="domain" description="C2H2-type" evidence="9">
    <location>
        <begin position="234"/>
        <end position="261"/>
    </location>
</feature>